<feature type="domain" description="Enoyl reductase (ER)" evidence="2">
    <location>
        <begin position="10"/>
        <end position="311"/>
    </location>
</feature>
<dbReference type="Gene3D" id="3.90.180.10">
    <property type="entry name" value="Medium-chain alcohol dehydrogenases, catalytic domain"/>
    <property type="match status" value="1"/>
</dbReference>
<accession>A0ABP6G5C8</accession>
<evidence type="ECO:0000259" key="2">
    <source>
        <dbReference type="SMART" id="SM00829"/>
    </source>
</evidence>
<dbReference type="Pfam" id="PF13602">
    <property type="entry name" value="ADH_zinc_N_2"/>
    <property type="match status" value="1"/>
</dbReference>
<dbReference type="InterPro" id="IPR002328">
    <property type="entry name" value="ADH_Zn_CS"/>
</dbReference>
<evidence type="ECO:0000256" key="1">
    <source>
        <dbReference type="ARBA" id="ARBA00023002"/>
    </source>
</evidence>
<dbReference type="InterPro" id="IPR013154">
    <property type="entry name" value="ADH-like_N"/>
</dbReference>
<dbReference type="SUPFAM" id="SSF51735">
    <property type="entry name" value="NAD(P)-binding Rossmann-fold domains"/>
    <property type="match status" value="1"/>
</dbReference>
<gene>
    <name evidence="3" type="ORF">GCM10010315_25260</name>
</gene>
<dbReference type="SMART" id="SM00829">
    <property type="entry name" value="PKS_ER"/>
    <property type="match status" value="1"/>
</dbReference>
<evidence type="ECO:0000313" key="3">
    <source>
        <dbReference type="EMBL" id="GAA2715655.1"/>
    </source>
</evidence>
<dbReference type="PANTHER" id="PTHR11695">
    <property type="entry name" value="ALCOHOL DEHYDROGENASE RELATED"/>
    <property type="match status" value="1"/>
</dbReference>
<reference evidence="4" key="1">
    <citation type="journal article" date="2019" name="Int. J. Syst. Evol. Microbiol.">
        <title>The Global Catalogue of Microorganisms (GCM) 10K type strain sequencing project: providing services to taxonomists for standard genome sequencing and annotation.</title>
        <authorList>
            <consortium name="The Broad Institute Genomics Platform"/>
            <consortium name="The Broad Institute Genome Sequencing Center for Infectious Disease"/>
            <person name="Wu L."/>
            <person name="Ma J."/>
        </authorList>
    </citation>
    <scope>NUCLEOTIDE SEQUENCE [LARGE SCALE GENOMIC DNA]</scope>
    <source>
        <strain evidence="4">JCM 4542</strain>
    </source>
</reference>
<sequence length="313" mass="32963">MRVISQRSLGGPEVLEVREVPEAERPSPGPGEVLVRVRATGVNPADWKVRSGYVEWFGAPPFVLGHEFSGEVAATGEGAGAFGPGDEVFGWVIPPRGSHADYVVVPETSLAAKPSTIGHVQAAALPIAGLTAWQALVSIARVRAGERVLVHGAAGGVGHLAVQIAKARGAYVIGTARKEKHAFVRSLGADELIDYTVTDFAAVVRDIDVVVDTVSNDYGPRSLATMNPGGILIDVVGVGIDRTAVTAQAEREGKRFVEFYLEPTPADLSGLADLVREGGLRPEIQEVLPLIEAAKAHELSETGRVRGKVVLVP</sequence>
<dbReference type="RefSeq" id="WP_344435145.1">
    <property type="nucleotide sequence ID" value="NZ_BAAASL010000008.1"/>
</dbReference>
<dbReference type="PROSITE" id="PS01162">
    <property type="entry name" value="QOR_ZETA_CRYSTAL"/>
    <property type="match status" value="1"/>
</dbReference>
<dbReference type="Pfam" id="PF08240">
    <property type="entry name" value="ADH_N"/>
    <property type="match status" value="1"/>
</dbReference>
<dbReference type="EMBL" id="BAAASL010000008">
    <property type="protein sequence ID" value="GAA2715655.1"/>
    <property type="molecule type" value="Genomic_DNA"/>
</dbReference>
<dbReference type="PROSITE" id="PS00059">
    <property type="entry name" value="ADH_ZINC"/>
    <property type="match status" value="1"/>
</dbReference>
<name>A0ABP6G5C8_9ACTN</name>
<dbReference type="Proteomes" id="UP001500886">
    <property type="component" value="Unassembled WGS sequence"/>
</dbReference>
<dbReference type="InterPro" id="IPR002364">
    <property type="entry name" value="Quin_OxRdtase/zeta-crystal_CS"/>
</dbReference>
<dbReference type="InterPro" id="IPR036291">
    <property type="entry name" value="NAD(P)-bd_dom_sf"/>
</dbReference>
<dbReference type="SUPFAM" id="SSF50129">
    <property type="entry name" value="GroES-like"/>
    <property type="match status" value="1"/>
</dbReference>
<dbReference type="InterPro" id="IPR011032">
    <property type="entry name" value="GroES-like_sf"/>
</dbReference>
<dbReference type="CDD" id="cd05289">
    <property type="entry name" value="MDR_like_2"/>
    <property type="match status" value="1"/>
</dbReference>
<proteinExistence type="predicted"/>
<evidence type="ECO:0000313" key="4">
    <source>
        <dbReference type="Proteomes" id="UP001500886"/>
    </source>
</evidence>
<dbReference type="PANTHER" id="PTHR11695:SF294">
    <property type="entry name" value="RETICULON-4-INTERACTING PROTEIN 1, MITOCHONDRIAL"/>
    <property type="match status" value="1"/>
</dbReference>
<comment type="caution">
    <text evidence="3">The sequence shown here is derived from an EMBL/GenBank/DDBJ whole genome shotgun (WGS) entry which is preliminary data.</text>
</comment>
<keyword evidence="1" id="KW-0560">Oxidoreductase</keyword>
<keyword evidence="4" id="KW-1185">Reference proteome</keyword>
<dbReference type="Gene3D" id="3.40.50.720">
    <property type="entry name" value="NAD(P)-binding Rossmann-like Domain"/>
    <property type="match status" value="1"/>
</dbReference>
<protein>
    <submittedName>
        <fullName evidence="3">NADP-dependent oxidoreductase</fullName>
    </submittedName>
</protein>
<dbReference type="InterPro" id="IPR020843">
    <property type="entry name" value="ER"/>
</dbReference>
<dbReference type="InterPro" id="IPR050700">
    <property type="entry name" value="YIM1/Zinc_Alcohol_DH_Fams"/>
</dbReference>
<organism evidence="3 4">
    <name type="scientific">Streptomyces luteosporeus</name>
    <dbReference type="NCBI Taxonomy" id="173856"/>
    <lineage>
        <taxon>Bacteria</taxon>
        <taxon>Bacillati</taxon>
        <taxon>Actinomycetota</taxon>
        <taxon>Actinomycetes</taxon>
        <taxon>Kitasatosporales</taxon>
        <taxon>Streptomycetaceae</taxon>
        <taxon>Streptomyces</taxon>
    </lineage>
</organism>